<evidence type="ECO:0000313" key="5">
    <source>
        <dbReference type="EMBL" id="TYC98704.1"/>
    </source>
</evidence>
<comment type="pathway">
    <text evidence="3">Cofactor biosynthesis; coenzyme A biosynthesis; CoA from (R)-pantothenate: step 5/5.</text>
</comment>
<dbReference type="SUPFAM" id="SSF52540">
    <property type="entry name" value="P-loop containing nucleoside triphosphate hydrolases"/>
    <property type="match status" value="1"/>
</dbReference>
<feature type="binding site" evidence="3">
    <location>
        <begin position="11"/>
        <end position="16"/>
    </location>
    <ligand>
        <name>ATP</name>
        <dbReference type="ChEBI" id="CHEBI:30616"/>
    </ligand>
</feature>
<dbReference type="HAMAP" id="MF_00376">
    <property type="entry name" value="Dephospho_CoA_kinase"/>
    <property type="match status" value="1"/>
</dbReference>
<organism evidence="5 6">
    <name type="scientific">Arthrobacter echini</name>
    <dbReference type="NCBI Taxonomy" id="1529066"/>
    <lineage>
        <taxon>Bacteria</taxon>
        <taxon>Bacillati</taxon>
        <taxon>Actinomycetota</taxon>
        <taxon>Actinomycetes</taxon>
        <taxon>Micrococcales</taxon>
        <taxon>Micrococcaceae</taxon>
        <taxon>Arthrobacter</taxon>
    </lineage>
</organism>
<keyword evidence="3" id="KW-0173">Coenzyme A biosynthesis</keyword>
<comment type="similarity">
    <text evidence="3">Belongs to the CoaE family.</text>
</comment>
<dbReference type="PANTHER" id="PTHR10695:SF46">
    <property type="entry name" value="BIFUNCTIONAL COENZYME A SYNTHASE-RELATED"/>
    <property type="match status" value="1"/>
</dbReference>
<keyword evidence="1 3" id="KW-0547">Nucleotide-binding</keyword>
<dbReference type="PANTHER" id="PTHR10695">
    <property type="entry name" value="DEPHOSPHO-COA KINASE-RELATED"/>
    <property type="match status" value="1"/>
</dbReference>
<dbReference type="OrthoDB" id="9812943at2"/>
<comment type="caution">
    <text evidence="5">The sequence shown here is derived from an EMBL/GenBank/DDBJ whole genome shotgun (WGS) entry which is preliminary data.</text>
</comment>
<keyword evidence="3" id="KW-0963">Cytoplasm</keyword>
<comment type="catalytic activity">
    <reaction evidence="3">
        <text>3'-dephospho-CoA + ATP = ADP + CoA + H(+)</text>
        <dbReference type="Rhea" id="RHEA:18245"/>
        <dbReference type="ChEBI" id="CHEBI:15378"/>
        <dbReference type="ChEBI" id="CHEBI:30616"/>
        <dbReference type="ChEBI" id="CHEBI:57287"/>
        <dbReference type="ChEBI" id="CHEBI:57328"/>
        <dbReference type="ChEBI" id="CHEBI:456216"/>
        <dbReference type="EC" id="2.7.1.24"/>
    </reaction>
</comment>
<dbReference type="GO" id="GO:0015937">
    <property type="term" value="P:coenzyme A biosynthetic process"/>
    <property type="evidence" value="ECO:0007669"/>
    <property type="project" value="UniProtKB-UniRule"/>
</dbReference>
<evidence type="ECO:0000256" key="4">
    <source>
        <dbReference type="NCBIfam" id="TIGR00152"/>
    </source>
</evidence>
<proteinExistence type="inferred from homology"/>
<dbReference type="Proteomes" id="UP000323410">
    <property type="component" value="Unassembled WGS sequence"/>
</dbReference>
<sequence>MLRIGLTGGIAAGKSVVARHFRDLGAVLVDADVLARAALEPGSEGLHEVVAAFGASVLGADGGLDRAMLGRLVFADDRAREQLNGIVHPRVRSAAAQLIAAAPQDAIVVEDIPLLVETGQAPRFHLVVVVDAPDEERVARMVEQRSMGRSDALQRIAAQASREERLREADAVLVNDAALDDLLAATRALWHGRVVPFRDNLAAPRPAVLPPSTTEGLAGTSALGRRIVAKLEASLPEGTALPAVLDEAVRTASDDVAATSIRLPLRRASKSAQVSLALAAAGFPRAADRDHPGAGPEAVHRSADPALDVAILVAAPHAGGA</sequence>
<dbReference type="InterPro" id="IPR027417">
    <property type="entry name" value="P-loop_NTPase"/>
</dbReference>
<dbReference type="Pfam" id="PF01121">
    <property type="entry name" value="CoaE"/>
    <property type="match status" value="1"/>
</dbReference>
<evidence type="ECO:0000256" key="2">
    <source>
        <dbReference type="ARBA" id="ARBA00022840"/>
    </source>
</evidence>
<dbReference type="PROSITE" id="PS51219">
    <property type="entry name" value="DPCK"/>
    <property type="match status" value="1"/>
</dbReference>
<reference evidence="5 6" key="1">
    <citation type="submission" date="2019-08" db="EMBL/GenBank/DDBJ databases">
        <title>Genone of Arthrobacter echini P9.</title>
        <authorList>
            <person name="Bowman J.P."/>
        </authorList>
    </citation>
    <scope>NUCLEOTIDE SEQUENCE [LARGE SCALE GENOMIC DNA]</scope>
    <source>
        <strain evidence="5 6">P9</strain>
    </source>
</reference>
<dbReference type="GO" id="GO:0004140">
    <property type="term" value="F:dephospho-CoA kinase activity"/>
    <property type="evidence" value="ECO:0007669"/>
    <property type="project" value="UniProtKB-UniRule"/>
</dbReference>
<keyword evidence="3 5" id="KW-0418">Kinase</keyword>
<evidence type="ECO:0000313" key="6">
    <source>
        <dbReference type="Proteomes" id="UP000323410"/>
    </source>
</evidence>
<dbReference type="CDD" id="cd02022">
    <property type="entry name" value="DPCK"/>
    <property type="match status" value="1"/>
</dbReference>
<dbReference type="GO" id="GO:0005524">
    <property type="term" value="F:ATP binding"/>
    <property type="evidence" value="ECO:0007669"/>
    <property type="project" value="UniProtKB-UniRule"/>
</dbReference>
<keyword evidence="3 5" id="KW-0808">Transferase</keyword>
<evidence type="ECO:0000256" key="3">
    <source>
        <dbReference type="HAMAP-Rule" id="MF_00376"/>
    </source>
</evidence>
<dbReference type="AlphaFoldDB" id="A0A5D0XQ16"/>
<dbReference type="EMBL" id="VSLD01000004">
    <property type="protein sequence ID" value="TYC98704.1"/>
    <property type="molecule type" value="Genomic_DNA"/>
</dbReference>
<dbReference type="EC" id="2.7.1.24" evidence="3 4"/>
<dbReference type="RefSeq" id="WP_148601181.1">
    <property type="nucleotide sequence ID" value="NZ_VSLD01000004.1"/>
</dbReference>
<name>A0A5D0XQ16_9MICC</name>
<evidence type="ECO:0000256" key="1">
    <source>
        <dbReference type="ARBA" id="ARBA00022741"/>
    </source>
</evidence>
<keyword evidence="2 3" id="KW-0067">ATP-binding</keyword>
<dbReference type="NCBIfam" id="TIGR00152">
    <property type="entry name" value="dephospho-CoA kinase"/>
    <property type="match status" value="1"/>
</dbReference>
<dbReference type="Gene3D" id="3.40.50.300">
    <property type="entry name" value="P-loop containing nucleotide triphosphate hydrolases"/>
    <property type="match status" value="1"/>
</dbReference>
<dbReference type="GO" id="GO:0005737">
    <property type="term" value="C:cytoplasm"/>
    <property type="evidence" value="ECO:0007669"/>
    <property type="project" value="UniProtKB-SubCell"/>
</dbReference>
<protein>
    <recommendedName>
        <fullName evidence="3 4">Dephospho-CoA kinase</fullName>
        <ecNumber evidence="3 4">2.7.1.24</ecNumber>
    </recommendedName>
    <alternativeName>
        <fullName evidence="3">Dephosphocoenzyme A kinase</fullName>
    </alternativeName>
</protein>
<gene>
    <name evidence="3" type="primary">coaE</name>
    <name evidence="5" type="ORF">FQ377_10410</name>
</gene>
<dbReference type="NCBIfam" id="NF002879">
    <property type="entry name" value="PRK03333.1"/>
    <property type="match status" value="1"/>
</dbReference>
<accession>A0A5D0XQ16</accession>
<dbReference type="UniPathway" id="UPA00241">
    <property type="reaction ID" value="UER00356"/>
</dbReference>
<keyword evidence="6" id="KW-1185">Reference proteome</keyword>
<comment type="subcellular location">
    <subcellularLocation>
        <location evidence="3">Cytoplasm</location>
    </subcellularLocation>
</comment>
<dbReference type="InterPro" id="IPR001977">
    <property type="entry name" value="Depp_CoAkinase"/>
</dbReference>
<comment type="function">
    <text evidence="3">Catalyzes the phosphorylation of the 3'-hydroxyl group of dephosphocoenzyme A to form coenzyme A.</text>
</comment>